<keyword evidence="4" id="KW-1185">Reference proteome</keyword>
<dbReference type="InterPro" id="IPR034563">
    <property type="entry name" value="PALE_CRESS"/>
</dbReference>
<dbReference type="GO" id="GO:0009501">
    <property type="term" value="C:amyloplast"/>
    <property type="evidence" value="ECO:0000318"/>
    <property type="project" value="GO_Central"/>
</dbReference>
<dbReference type="EMBL" id="ABEU02000005">
    <property type="protein sequence ID" value="PNR54046.1"/>
    <property type="molecule type" value="Genomic_DNA"/>
</dbReference>
<dbReference type="PANTHER" id="PTHR37219:SF1">
    <property type="entry name" value="PROTEIN PALE CRESS, CHLOROPLASTIC"/>
    <property type="match status" value="1"/>
</dbReference>
<dbReference type="GO" id="GO:0009509">
    <property type="term" value="C:chromoplast"/>
    <property type="evidence" value="ECO:0000318"/>
    <property type="project" value="GO_Central"/>
</dbReference>
<dbReference type="OMA" id="NMHDGFN"/>
<dbReference type="OrthoDB" id="1933879at2759"/>
<dbReference type="FunCoup" id="A0A2K1KJU3">
    <property type="interactions" value="905"/>
</dbReference>
<dbReference type="AlphaFoldDB" id="A0A2K1KJU3"/>
<reference evidence="2 4" key="2">
    <citation type="journal article" date="2018" name="Plant J.">
        <title>The Physcomitrella patens chromosome-scale assembly reveals moss genome structure and evolution.</title>
        <authorList>
            <person name="Lang D."/>
            <person name="Ullrich K.K."/>
            <person name="Murat F."/>
            <person name="Fuchs J."/>
            <person name="Jenkins J."/>
            <person name="Haas F.B."/>
            <person name="Piednoel M."/>
            <person name="Gundlach H."/>
            <person name="Van Bel M."/>
            <person name="Meyberg R."/>
            <person name="Vives C."/>
            <person name="Morata J."/>
            <person name="Symeonidi A."/>
            <person name="Hiss M."/>
            <person name="Muchero W."/>
            <person name="Kamisugi Y."/>
            <person name="Saleh O."/>
            <person name="Blanc G."/>
            <person name="Decker E.L."/>
            <person name="van Gessel N."/>
            <person name="Grimwood J."/>
            <person name="Hayes R.D."/>
            <person name="Graham S.W."/>
            <person name="Gunter L.E."/>
            <person name="McDaniel S.F."/>
            <person name="Hoernstein S.N.W."/>
            <person name="Larsson A."/>
            <person name="Li F.W."/>
            <person name="Perroud P.F."/>
            <person name="Phillips J."/>
            <person name="Ranjan P."/>
            <person name="Rokshar D.S."/>
            <person name="Rothfels C.J."/>
            <person name="Schneider L."/>
            <person name="Shu S."/>
            <person name="Stevenson D.W."/>
            <person name="Thummler F."/>
            <person name="Tillich M."/>
            <person name="Villarreal Aguilar J.C."/>
            <person name="Widiez T."/>
            <person name="Wong G.K."/>
            <person name="Wymore A."/>
            <person name="Zhang Y."/>
            <person name="Zimmer A.D."/>
            <person name="Quatrano R.S."/>
            <person name="Mayer K.F.X."/>
            <person name="Goodstein D."/>
            <person name="Casacuberta J.M."/>
            <person name="Vandepoele K."/>
            <person name="Reski R."/>
            <person name="Cuming A.C."/>
            <person name="Tuskan G.A."/>
            <person name="Maumus F."/>
            <person name="Salse J."/>
            <person name="Schmutz J."/>
            <person name="Rensing S.A."/>
        </authorList>
    </citation>
    <scope>NUCLEOTIDE SEQUENCE [LARGE SCALE GENOMIC DNA]</scope>
    <source>
        <strain evidence="3 4">cv. Gransden 2004</strain>
    </source>
</reference>
<protein>
    <recommendedName>
        <fullName evidence="5">Protein PALE CRESS, chloroplastic</fullName>
    </recommendedName>
</protein>
<dbReference type="Gramene" id="Pp3c5_15510V3.2">
    <property type="protein sequence ID" value="Pp3c5_15510V3.2"/>
    <property type="gene ID" value="Pp3c5_15510"/>
</dbReference>
<sequence>MACLFNCALSSFCSLSLYSTSRTPTSIYPTLTVSCSTSYRPQSSSCHRQRWRLLCLPTDTRQDVIDVEICEVHKDDEEWQEARREESRQLERRRQVEREEERKAEGVYRSIANQLKDYPIQEVAEARKFVARMIKSGEGVEEMIEEASESGELTPLVLLVIRNRLELARHDDERDAMQALDLLYRRVEMELLQKDASMAMILLNQLLNLHDGFSHEEWLRRSRTTMLQVFVPEDAFTILGASDFDMENQMGPIEIPEEDEGLLRIDFIREVDELISELETEAEVQPVSGFDAQSVAVRLRQQEKLRAIQQVKDLRHLAATLKW</sequence>
<dbReference type="GO" id="GO:0071482">
    <property type="term" value="P:cellular response to light stimulus"/>
    <property type="evidence" value="ECO:0000318"/>
    <property type="project" value="GO_Central"/>
</dbReference>
<keyword evidence="1" id="KW-0732">Signal</keyword>
<feature type="signal peptide" evidence="1">
    <location>
        <begin position="1"/>
        <end position="18"/>
    </location>
</feature>
<proteinExistence type="predicted"/>
<dbReference type="RefSeq" id="XP_024376361.1">
    <property type="nucleotide sequence ID" value="XM_024520593.2"/>
</dbReference>
<organism evidence="2">
    <name type="scientific">Physcomitrium patens</name>
    <name type="common">Spreading-leaved earth moss</name>
    <name type="synonym">Physcomitrella patens</name>
    <dbReference type="NCBI Taxonomy" id="3218"/>
    <lineage>
        <taxon>Eukaryota</taxon>
        <taxon>Viridiplantae</taxon>
        <taxon>Streptophyta</taxon>
        <taxon>Embryophyta</taxon>
        <taxon>Bryophyta</taxon>
        <taxon>Bryophytina</taxon>
        <taxon>Bryopsida</taxon>
        <taxon>Funariidae</taxon>
        <taxon>Funariales</taxon>
        <taxon>Funariaceae</taxon>
        <taxon>Physcomitrium</taxon>
    </lineage>
</organism>
<dbReference type="GO" id="GO:0009658">
    <property type="term" value="P:chloroplast organization"/>
    <property type="evidence" value="ECO:0000318"/>
    <property type="project" value="GO_Central"/>
</dbReference>
<name>A0A2K1KJU3_PHYPA</name>
<dbReference type="EnsemblPlants" id="Pp3c5_15510V3.1">
    <property type="protein sequence ID" value="Pp3c5_15510V3.1"/>
    <property type="gene ID" value="Pp3c5_15510"/>
</dbReference>
<feature type="chain" id="PRO_5043158320" description="Protein PALE CRESS, chloroplastic" evidence="1">
    <location>
        <begin position="19"/>
        <end position="323"/>
    </location>
</feature>
<dbReference type="PANTHER" id="PTHR37219">
    <property type="entry name" value="PROTEIN PALE CRESS, CHLOROPLASTIC"/>
    <property type="match status" value="1"/>
</dbReference>
<reference evidence="2 4" key="1">
    <citation type="journal article" date="2008" name="Science">
        <title>The Physcomitrella genome reveals evolutionary insights into the conquest of land by plants.</title>
        <authorList>
            <person name="Rensing S."/>
            <person name="Lang D."/>
            <person name="Zimmer A."/>
            <person name="Terry A."/>
            <person name="Salamov A."/>
            <person name="Shapiro H."/>
            <person name="Nishiyama T."/>
            <person name="Perroud P.-F."/>
            <person name="Lindquist E."/>
            <person name="Kamisugi Y."/>
            <person name="Tanahashi T."/>
            <person name="Sakakibara K."/>
            <person name="Fujita T."/>
            <person name="Oishi K."/>
            <person name="Shin-I T."/>
            <person name="Kuroki Y."/>
            <person name="Toyoda A."/>
            <person name="Suzuki Y."/>
            <person name="Hashimoto A."/>
            <person name="Yamaguchi K."/>
            <person name="Sugano A."/>
            <person name="Kohara Y."/>
            <person name="Fujiyama A."/>
            <person name="Anterola A."/>
            <person name="Aoki S."/>
            <person name="Ashton N."/>
            <person name="Barbazuk W.B."/>
            <person name="Barker E."/>
            <person name="Bennetzen J."/>
            <person name="Bezanilla M."/>
            <person name="Blankenship R."/>
            <person name="Cho S.H."/>
            <person name="Dutcher S."/>
            <person name="Estelle M."/>
            <person name="Fawcett J.A."/>
            <person name="Gundlach H."/>
            <person name="Hanada K."/>
            <person name="Heyl A."/>
            <person name="Hicks K.A."/>
            <person name="Hugh J."/>
            <person name="Lohr M."/>
            <person name="Mayer K."/>
            <person name="Melkozernov A."/>
            <person name="Murata T."/>
            <person name="Nelson D."/>
            <person name="Pils B."/>
            <person name="Prigge M."/>
            <person name="Reiss B."/>
            <person name="Renner T."/>
            <person name="Rombauts S."/>
            <person name="Rushton P."/>
            <person name="Sanderfoot A."/>
            <person name="Schween G."/>
            <person name="Shiu S.-H."/>
            <person name="Stueber K."/>
            <person name="Theodoulou F.L."/>
            <person name="Tu H."/>
            <person name="Van de Peer Y."/>
            <person name="Verrier P.J."/>
            <person name="Waters E."/>
            <person name="Wood A."/>
            <person name="Yang L."/>
            <person name="Cove D."/>
            <person name="Cuming A."/>
            <person name="Hasebe M."/>
            <person name="Lucas S."/>
            <person name="Mishler D.B."/>
            <person name="Reski R."/>
            <person name="Grigoriev I."/>
            <person name="Quatrano R.S."/>
            <person name="Boore J.L."/>
        </authorList>
    </citation>
    <scope>NUCLEOTIDE SEQUENCE [LARGE SCALE GENOMIC DNA]</scope>
    <source>
        <strain evidence="3 4">cv. Gransden 2004</strain>
    </source>
</reference>
<dbReference type="STRING" id="3218.A0A2K1KJU3"/>
<dbReference type="GO" id="GO:0009507">
    <property type="term" value="C:chloroplast"/>
    <property type="evidence" value="ECO:0000318"/>
    <property type="project" value="GO_Central"/>
</dbReference>
<evidence type="ECO:0000313" key="2">
    <source>
        <dbReference type="EMBL" id="PNR54046.1"/>
    </source>
</evidence>
<dbReference type="EnsemblPlants" id="Pp3c5_15510V3.2">
    <property type="protein sequence ID" value="Pp3c5_15510V3.2"/>
    <property type="gene ID" value="Pp3c5_15510"/>
</dbReference>
<dbReference type="KEGG" id="ppp:112282670"/>
<dbReference type="GeneID" id="112282670"/>
<reference evidence="3" key="3">
    <citation type="submission" date="2020-12" db="UniProtKB">
        <authorList>
            <consortium name="EnsemblPlants"/>
        </authorList>
    </citation>
    <scope>IDENTIFICATION</scope>
</reference>
<accession>A0A2K1KJU3</accession>
<evidence type="ECO:0000313" key="4">
    <source>
        <dbReference type="Proteomes" id="UP000006727"/>
    </source>
</evidence>
<dbReference type="PaxDb" id="3218-PP1S169_74V6.1"/>
<evidence type="ECO:0000256" key="1">
    <source>
        <dbReference type="SAM" id="SignalP"/>
    </source>
</evidence>
<evidence type="ECO:0000313" key="3">
    <source>
        <dbReference type="EnsemblPlants" id="Pp3c5_15510V3.1"/>
    </source>
</evidence>
<dbReference type="Proteomes" id="UP000006727">
    <property type="component" value="Chromosome 5"/>
</dbReference>
<dbReference type="GO" id="GO:0009513">
    <property type="term" value="C:etioplast"/>
    <property type="evidence" value="ECO:0000318"/>
    <property type="project" value="GO_Central"/>
</dbReference>
<evidence type="ECO:0008006" key="5">
    <source>
        <dbReference type="Google" id="ProtNLM"/>
    </source>
</evidence>
<dbReference type="GO" id="GO:0009537">
    <property type="term" value="C:proplastid"/>
    <property type="evidence" value="ECO:0000318"/>
    <property type="project" value="GO_Central"/>
</dbReference>
<gene>
    <name evidence="3" type="primary">LOC112282670</name>
    <name evidence="2" type="ORF">PHYPA_007722</name>
</gene>
<dbReference type="GO" id="GO:0009965">
    <property type="term" value="P:leaf morphogenesis"/>
    <property type="evidence" value="ECO:0000318"/>
    <property type="project" value="GO_Central"/>
</dbReference>
<dbReference type="GO" id="GO:0010239">
    <property type="term" value="P:chloroplast mRNA processing"/>
    <property type="evidence" value="ECO:0007669"/>
    <property type="project" value="InterPro"/>
</dbReference>
<dbReference type="Gramene" id="Pp3c5_15510V3.1">
    <property type="protein sequence ID" value="Pp3c5_15510V3.1"/>
    <property type="gene ID" value="Pp3c5_15510"/>
</dbReference>